<dbReference type="GO" id="GO:0005524">
    <property type="term" value="F:ATP binding"/>
    <property type="evidence" value="ECO:0007669"/>
    <property type="project" value="UniProtKB-KW"/>
</dbReference>
<comment type="caution">
    <text evidence="3">The sequence shown here is derived from an EMBL/GenBank/DDBJ whole genome shotgun (WGS) entry which is preliminary data.</text>
</comment>
<keyword evidence="1" id="KW-0808">Transferase</keyword>
<keyword evidence="3" id="KW-0547">Nucleotide-binding</keyword>
<dbReference type="SUPFAM" id="SSF55874">
    <property type="entry name" value="ATPase domain of HSP90 chaperone/DNA topoisomerase II/histidine kinase"/>
    <property type="match status" value="1"/>
</dbReference>
<organism evidence="3 4">
    <name type="scientific">Pseudonocardia bannensis</name>
    <dbReference type="NCBI Taxonomy" id="630973"/>
    <lineage>
        <taxon>Bacteria</taxon>
        <taxon>Bacillati</taxon>
        <taxon>Actinomycetota</taxon>
        <taxon>Actinomycetes</taxon>
        <taxon>Pseudonocardiales</taxon>
        <taxon>Pseudonocardiaceae</taxon>
        <taxon>Pseudonocardia</taxon>
    </lineage>
</organism>
<accession>A0A848DG95</accession>
<protein>
    <submittedName>
        <fullName evidence="3">ATP-binding protein</fullName>
    </submittedName>
</protein>
<dbReference type="CDD" id="cd16936">
    <property type="entry name" value="HATPase_RsbW-like"/>
    <property type="match status" value="1"/>
</dbReference>
<feature type="domain" description="Histidine kinase/HSP90-like ATPase" evidence="2">
    <location>
        <begin position="17"/>
        <end position="128"/>
    </location>
</feature>
<dbReference type="RefSeq" id="WP_169412005.1">
    <property type="nucleotide sequence ID" value="NZ_JAAXKZ010000022.1"/>
</dbReference>
<dbReference type="Proteomes" id="UP000586918">
    <property type="component" value="Unassembled WGS sequence"/>
</dbReference>
<evidence type="ECO:0000313" key="3">
    <source>
        <dbReference type="EMBL" id="NMH91678.1"/>
    </source>
</evidence>
<name>A0A848DG95_9PSEU</name>
<gene>
    <name evidence="3" type="ORF">HF519_08795</name>
</gene>
<evidence type="ECO:0000313" key="4">
    <source>
        <dbReference type="Proteomes" id="UP000586918"/>
    </source>
</evidence>
<evidence type="ECO:0000259" key="2">
    <source>
        <dbReference type="Pfam" id="PF13581"/>
    </source>
</evidence>
<dbReference type="InterPro" id="IPR003594">
    <property type="entry name" value="HATPase_dom"/>
</dbReference>
<dbReference type="EMBL" id="JAAXKZ010000022">
    <property type="protein sequence ID" value="NMH91678.1"/>
    <property type="molecule type" value="Genomic_DNA"/>
</dbReference>
<evidence type="ECO:0000256" key="1">
    <source>
        <dbReference type="ARBA" id="ARBA00022527"/>
    </source>
</evidence>
<dbReference type="Gene3D" id="3.30.565.10">
    <property type="entry name" value="Histidine kinase-like ATPase, C-terminal domain"/>
    <property type="match status" value="1"/>
</dbReference>
<keyword evidence="1" id="KW-0723">Serine/threonine-protein kinase</keyword>
<dbReference type="InterPro" id="IPR050267">
    <property type="entry name" value="Anti-sigma-factor_SerPK"/>
</dbReference>
<keyword evidence="3" id="KW-0067">ATP-binding</keyword>
<dbReference type="PANTHER" id="PTHR35526:SF3">
    <property type="entry name" value="ANTI-SIGMA-F FACTOR RSBW"/>
    <property type="match status" value="1"/>
</dbReference>
<keyword evidence="1" id="KW-0418">Kinase</keyword>
<dbReference type="PANTHER" id="PTHR35526">
    <property type="entry name" value="ANTI-SIGMA-F FACTOR RSBW-RELATED"/>
    <property type="match status" value="1"/>
</dbReference>
<reference evidence="3 4" key="1">
    <citation type="submission" date="2020-04" db="EMBL/GenBank/DDBJ databases">
        <authorList>
            <person name="Klaysubun C."/>
            <person name="Duangmal K."/>
            <person name="Lipun K."/>
        </authorList>
    </citation>
    <scope>NUCLEOTIDE SEQUENCE [LARGE SCALE GENOMIC DNA]</scope>
    <source>
        <strain evidence="3 4">DSM 45300</strain>
    </source>
</reference>
<sequence>MRDTRNHQTEFVRLTWPATPDRLASIRQRLRECLEPLGLGDLEDDLLLAVSEAATNAVAHAYDADEAGTVEVTLWTEPDALWMEVTDFGRWRAPGSPSAGGGRGILLMHRLVDGVLIRHDRRGTQVLFRQPMAGTGRAGGEELASAVPQCR</sequence>
<dbReference type="Pfam" id="PF13581">
    <property type="entry name" value="HATPase_c_2"/>
    <property type="match status" value="1"/>
</dbReference>
<keyword evidence="4" id="KW-1185">Reference proteome</keyword>
<dbReference type="InterPro" id="IPR036890">
    <property type="entry name" value="HATPase_C_sf"/>
</dbReference>
<dbReference type="AlphaFoldDB" id="A0A848DG95"/>
<proteinExistence type="predicted"/>
<dbReference type="GO" id="GO:0004674">
    <property type="term" value="F:protein serine/threonine kinase activity"/>
    <property type="evidence" value="ECO:0007669"/>
    <property type="project" value="UniProtKB-KW"/>
</dbReference>